<keyword evidence="3" id="KW-1185">Reference proteome</keyword>
<name>A0A367RD84_9NOSO</name>
<reference evidence="2" key="1">
    <citation type="submission" date="2016-04" db="EMBL/GenBank/DDBJ databases">
        <authorList>
            <person name="Tabuchi Yagui T.R."/>
        </authorList>
    </citation>
    <scope>NUCLEOTIDE SEQUENCE [LARGE SCALE GENOMIC DNA]</scope>
    <source>
        <strain evidence="2">NIES-26</strain>
    </source>
</reference>
<feature type="transmembrane region" description="Helical" evidence="1">
    <location>
        <begin position="66"/>
        <end position="87"/>
    </location>
</feature>
<evidence type="ECO:0000313" key="2">
    <source>
        <dbReference type="EMBL" id="RCJ33514.1"/>
    </source>
</evidence>
<dbReference type="EMBL" id="LXQD01000185">
    <property type="protein sequence ID" value="RCJ33514.1"/>
    <property type="molecule type" value="Genomic_DNA"/>
</dbReference>
<proteinExistence type="predicted"/>
<comment type="caution">
    <text evidence="2">The sequence shown here is derived from an EMBL/GenBank/DDBJ whole genome shotgun (WGS) entry which is preliminary data.</text>
</comment>
<sequence>MGLAGGFLGVPFIGYPLTGVVKGCQGQGAIGCILIGATLGASMRLGLAVGTAQWFILRHIVQRSQWWILASALGWCGIGFTLTKMLYETIPATGTPNFEKTILEQLSRSA</sequence>
<gene>
    <name evidence="2" type="ORF">A6770_17800</name>
</gene>
<accession>A0A367RD84</accession>
<protein>
    <submittedName>
        <fullName evidence="2">Uncharacterized protein</fullName>
    </submittedName>
</protein>
<dbReference type="Proteomes" id="UP000252107">
    <property type="component" value="Unassembled WGS sequence"/>
</dbReference>
<feature type="transmembrane region" description="Helical" evidence="1">
    <location>
        <begin position="33"/>
        <end position="57"/>
    </location>
</feature>
<evidence type="ECO:0000256" key="1">
    <source>
        <dbReference type="SAM" id="Phobius"/>
    </source>
</evidence>
<keyword evidence="1" id="KW-0472">Membrane</keyword>
<organism evidence="2 3">
    <name type="scientific">Nostoc minutum NIES-26</name>
    <dbReference type="NCBI Taxonomy" id="1844469"/>
    <lineage>
        <taxon>Bacteria</taxon>
        <taxon>Bacillati</taxon>
        <taxon>Cyanobacteriota</taxon>
        <taxon>Cyanophyceae</taxon>
        <taxon>Nostocales</taxon>
        <taxon>Nostocaceae</taxon>
        <taxon>Nostoc</taxon>
    </lineage>
</organism>
<keyword evidence="1" id="KW-0812">Transmembrane</keyword>
<dbReference type="AlphaFoldDB" id="A0A367RD84"/>
<keyword evidence="1" id="KW-1133">Transmembrane helix</keyword>
<evidence type="ECO:0000313" key="3">
    <source>
        <dbReference type="Proteomes" id="UP000252107"/>
    </source>
</evidence>